<keyword evidence="4" id="KW-0547">Nucleotide-binding</keyword>
<keyword evidence="2" id="KW-1003">Cell membrane</keyword>
<keyword evidence="7" id="KW-0472">Membrane</keyword>
<dbReference type="InterPro" id="IPR013611">
    <property type="entry name" value="Transp-assoc_OB_typ2"/>
</dbReference>
<name>A0A840YE30_9PROT</name>
<dbReference type="RefSeq" id="WP_246417711.1">
    <property type="nucleotide sequence ID" value="NZ_JACIJD010000001.1"/>
</dbReference>
<evidence type="ECO:0000259" key="8">
    <source>
        <dbReference type="PROSITE" id="PS50893"/>
    </source>
</evidence>
<comment type="caution">
    <text evidence="9">The sequence shown here is derived from an EMBL/GenBank/DDBJ whole genome shotgun (WGS) entry which is preliminary data.</text>
</comment>
<dbReference type="PANTHER" id="PTHR42781:SF1">
    <property type="entry name" value="THIAMINE IMPORT ATP-BINDING PROTEIN THIQ"/>
    <property type="match status" value="1"/>
</dbReference>
<proteinExistence type="predicted"/>
<dbReference type="EMBL" id="JACIJD010000001">
    <property type="protein sequence ID" value="MBB5692153.1"/>
    <property type="molecule type" value="Genomic_DNA"/>
</dbReference>
<dbReference type="GO" id="GO:0022857">
    <property type="term" value="F:transmembrane transporter activity"/>
    <property type="evidence" value="ECO:0007669"/>
    <property type="project" value="InterPro"/>
</dbReference>
<dbReference type="Pfam" id="PF00005">
    <property type="entry name" value="ABC_tran"/>
    <property type="match status" value="1"/>
</dbReference>
<protein>
    <submittedName>
        <fullName evidence="9">ABC-type Fe3+/spermidine/putrescine transport system ATPase subunit</fullName>
    </submittedName>
</protein>
<dbReference type="InterPro" id="IPR027417">
    <property type="entry name" value="P-loop_NTPase"/>
</dbReference>
<organism evidence="9 10">
    <name type="scientific">Muricoccus pecuniae</name>
    <dbReference type="NCBI Taxonomy" id="693023"/>
    <lineage>
        <taxon>Bacteria</taxon>
        <taxon>Pseudomonadati</taxon>
        <taxon>Pseudomonadota</taxon>
        <taxon>Alphaproteobacteria</taxon>
        <taxon>Acetobacterales</taxon>
        <taxon>Roseomonadaceae</taxon>
        <taxon>Muricoccus</taxon>
    </lineage>
</organism>
<keyword evidence="10" id="KW-1185">Reference proteome</keyword>
<keyword evidence="5" id="KW-0067">ATP-binding</keyword>
<gene>
    <name evidence="9" type="ORF">FHS87_000164</name>
</gene>
<evidence type="ECO:0000256" key="1">
    <source>
        <dbReference type="ARBA" id="ARBA00022448"/>
    </source>
</evidence>
<evidence type="ECO:0000256" key="3">
    <source>
        <dbReference type="ARBA" id="ARBA00022519"/>
    </source>
</evidence>
<sequence>MAQRLVSFGTDGTVFNRGTPRHPAKLPVPATPAALPLLVMEGIRKEGRRGEGQALAWLDLQVMRGEMVTLLGPAGAGKSVALDLVAGFLEPDGGRLLIKGEKQAGVPTWRRDIGLVSGTPDLFPEMTVLANAAFALEARGVARAEREERAGAMLERLGVPPSLSAERPAGLPLPIAMRVALARALVHEPALLLLDDPLGALAGEEREALAADLARLHRALGLTVLHATRDAALALALSDRVAVLEGGTLRQAGTPRDLYERPADPLVAALTGPCNRLGGRVVSMEDGLCRVRLDCGPTVEGLPVTGPEGSPRPGGRCLLVIRPEAVAVAPLSAEEMGEDALPARLVENRFAGGHLRLRLEVGEGGELLAHRPPDLALPAVGEDAALAWALAAARVYPA</sequence>
<dbReference type="InterPro" id="IPR050093">
    <property type="entry name" value="ABC_SmlMolc_Importer"/>
</dbReference>
<dbReference type="AlphaFoldDB" id="A0A840YE30"/>
<evidence type="ECO:0000256" key="6">
    <source>
        <dbReference type="ARBA" id="ARBA00022967"/>
    </source>
</evidence>
<dbReference type="Gene3D" id="3.40.50.300">
    <property type="entry name" value="P-loop containing nucleotide triphosphate hydrolases"/>
    <property type="match status" value="1"/>
</dbReference>
<dbReference type="PROSITE" id="PS50893">
    <property type="entry name" value="ABC_TRANSPORTER_2"/>
    <property type="match status" value="1"/>
</dbReference>
<keyword evidence="1" id="KW-0813">Transport</keyword>
<evidence type="ECO:0000256" key="4">
    <source>
        <dbReference type="ARBA" id="ARBA00022741"/>
    </source>
</evidence>
<dbReference type="GO" id="GO:0005524">
    <property type="term" value="F:ATP binding"/>
    <property type="evidence" value="ECO:0007669"/>
    <property type="project" value="UniProtKB-KW"/>
</dbReference>
<evidence type="ECO:0000313" key="10">
    <source>
        <dbReference type="Proteomes" id="UP000580654"/>
    </source>
</evidence>
<keyword evidence="6" id="KW-1278">Translocase</keyword>
<evidence type="ECO:0000313" key="9">
    <source>
        <dbReference type="EMBL" id="MBB5692153.1"/>
    </source>
</evidence>
<dbReference type="SMART" id="SM00382">
    <property type="entry name" value="AAA"/>
    <property type="match status" value="1"/>
</dbReference>
<dbReference type="InterPro" id="IPR008995">
    <property type="entry name" value="Mo/tungstate-bd_C_term_dom"/>
</dbReference>
<accession>A0A840YE30</accession>
<feature type="domain" description="ABC transporter" evidence="8">
    <location>
        <begin position="38"/>
        <end position="271"/>
    </location>
</feature>
<evidence type="ECO:0000256" key="2">
    <source>
        <dbReference type="ARBA" id="ARBA00022475"/>
    </source>
</evidence>
<reference evidence="9 10" key="1">
    <citation type="submission" date="2020-08" db="EMBL/GenBank/DDBJ databases">
        <title>Genomic Encyclopedia of Type Strains, Phase IV (KMG-IV): sequencing the most valuable type-strain genomes for metagenomic binning, comparative biology and taxonomic classification.</title>
        <authorList>
            <person name="Goeker M."/>
        </authorList>
    </citation>
    <scope>NUCLEOTIDE SEQUENCE [LARGE SCALE GENOMIC DNA]</scope>
    <source>
        <strain evidence="9 10">DSM 25622</strain>
    </source>
</reference>
<dbReference type="GO" id="GO:0016887">
    <property type="term" value="F:ATP hydrolysis activity"/>
    <property type="evidence" value="ECO:0007669"/>
    <property type="project" value="InterPro"/>
</dbReference>
<dbReference type="Proteomes" id="UP000580654">
    <property type="component" value="Unassembled WGS sequence"/>
</dbReference>
<dbReference type="InterPro" id="IPR003593">
    <property type="entry name" value="AAA+_ATPase"/>
</dbReference>
<dbReference type="SUPFAM" id="SSF52540">
    <property type="entry name" value="P-loop containing nucleoside triphosphate hydrolases"/>
    <property type="match status" value="1"/>
</dbReference>
<evidence type="ECO:0000256" key="7">
    <source>
        <dbReference type="ARBA" id="ARBA00023136"/>
    </source>
</evidence>
<keyword evidence="3" id="KW-0997">Cell inner membrane</keyword>
<evidence type="ECO:0000256" key="5">
    <source>
        <dbReference type="ARBA" id="ARBA00022840"/>
    </source>
</evidence>
<dbReference type="PANTHER" id="PTHR42781">
    <property type="entry name" value="SPERMIDINE/PUTRESCINE IMPORT ATP-BINDING PROTEIN POTA"/>
    <property type="match status" value="1"/>
</dbReference>
<dbReference type="GO" id="GO:0043190">
    <property type="term" value="C:ATP-binding cassette (ABC) transporter complex"/>
    <property type="evidence" value="ECO:0007669"/>
    <property type="project" value="InterPro"/>
</dbReference>
<dbReference type="Pfam" id="PF08402">
    <property type="entry name" value="TOBE_2"/>
    <property type="match status" value="1"/>
</dbReference>
<dbReference type="InterPro" id="IPR003439">
    <property type="entry name" value="ABC_transporter-like_ATP-bd"/>
</dbReference>
<dbReference type="SUPFAM" id="SSF50331">
    <property type="entry name" value="MOP-like"/>
    <property type="match status" value="1"/>
</dbReference>